<evidence type="ECO:0000256" key="7">
    <source>
        <dbReference type="PROSITE-ProRule" id="PRU00333"/>
    </source>
</evidence>
<feature type="binding site" evidence="7">
    <location>
        <position position="313"/>
    </location>
    <ligand>
        <name>Zn(2+)</name>
        <dbReference type="ChEBI" id="CHEBI:29105"/>
    </ligand>
</feature>
<reference evidence="10" key="1">
    <citation type="journal article" date="2019" name="Int. J. Syst. Evol. Microbiol.">
        <title>The Global Catalogue of Microorganisms (GCM) 10K type strain sequencing project: providing services to taxonomists for standard genome sequencing and annotation.</title>
        <authorList>
            <consortium name="The Broad Institute Genomics Platform"/>
            <consortium name="The Broad Institute Genome Sequencing Center for Infectious Disease"/>
            <person name="Wu L."/>
            <person name="Ma J."/>
        </authorList>
    </citation>
    <scope>NUCLEOTIDE SEQUENCE [LARGE SCALE GENOMIC DNA]</scope>
    <source>
        <strain evidence="10">CCUG 61697</strain>
    </source>
</reference>
<dbReference type="PROSITE" id="PS50970">
    <property type="entry name" value="HCY"/>
    <property type="match status" value="1"/>
</dbReference>
<evidence type="ECO:0000256" key="5">
    <source>
        <dbReference type="ARBA" id="ARBA00022723"/>
    </source>
</evidence>
<feature type="binding site" evidence="7">
    <location>
        <position position="312"/>
    </location>
    <ligand>
        <name>Zn(2+)</name>
        <dbReference type="ChEBI" id="CHEBI:29105"/>
    </ligand>
</feature>
<dbReference type="InterPro" id="IPR036589">
    <property type="entry name" value="HCY_dom_sf"/>
</dbReference>
<protein>
    <submittedName>
        <fullName evidence="9">Homocysteine S-methyltransferase family protein</fullName>
    </submittedName>
</protein>
<evidence type="ECO:0000256" key="3">
    <source>
        <dbReference type="ARBA" id="ARBA00022679"/>
    </source>
</evidence>
<dbReference type="Pfam" id="PF02574">
    <property type="entry name" value="S-methyl_trans"/>
    <property type="match status" value="1"/>
</dbReference>
<evidence type="ECO:0000313" key="9">
    <source>
        <dbReference type="EMBL" id="MFD0987774.1"/>
    </source>
</evidence>
<dbReference type="Proteomes" id="UP001597102">
    <property type="component" value="Unassembled WGS sequence"/>
</dbReference>
<accession>A0ABW3JBZ0</accession>
<dbReference type="EMBL" id="JBHTJO010000001">
    <property type="protein sequence ID" value="MFD0987774.1"/>
    <property type="molecule type" value="Genomic_DNA"/>
</dbReference>
<keyword evidence="6" id="KW-0170">Cobalt</keyword>
<sequence length="353" mass="38402">MTREERIAYLKSEVKKRILILDGGMGTMIQSYKLSEEEYRGERFADHPHDLKGNNDLLVITQPEIIKEIYAGYMEAGADIIGTNTFNAQAISQADYHLEDISKEMNVVAAQVAREAADAMTEKTPDKPRLVAGAIGPTNRTASISPDVNDPGYRNTSFDALVEAYSDQVRGLIEGGVDMILIETVFDTLNAKAAGFAVEQVFDETGVKLPLMISGTITDLSGRNLSGQTPEAFWYSMRHLEPFSIGLNCSFGAEQLRPAVADIAHVADAYVSAYPNAGLPNEMGEYDQSPEMMGDLLEGWAKHGMLNLVGGCCGTTPEHIKAIADAVEGFAPRKMPEPEHKLRLSGLEPFVAG</sequence>
<dbReference type="PANTHER" id="PTHR45833:SF1">
    <property type="entry name" value="METHIONINE SYNTHASE"/>
    <property type="match status" value="1"/>
</dbReference>
<keyword evidence="5 7" id="KW-0479">Metal-binding</keyword>
<evidence type="ECO:0000259" key="8">
    <source>
        <dbReference type="PROSITE" id="PS50970"/>
    </source>
</evidence>
<feature type="domain" description="Hcy-binding" evidence="8">
    <location>
        <begin position="7"/>
        <end position="327"/>
    </location>
</feature>
<evidence type="ECO:0000256" key="6">
    <source>
        <dbReference type="ARBA" id="ARBA00023285"/>
    </source>
</evidence>
<comment type="cofactor">
    <cofactor evidence="7">
        <name>Zn(2+)</name>
        <dbReference type="ChEBI" id="CHEBI:29105"/>
    </cofactor>
</comment>
<dbReference type="PANTHER" id="PTHR45833">
    <property type="entry name" value="METHIONINE SYNTHASE"/>
    <property type="match status" value="1"/>
</dbReference>
<name>A0ABW3JBZ0_9HYPH</name>
<keyword evidence="4" id="KW-0949">S-adenosyl-L-methionine</keyword>
<dbReference type="RefSeq" id="WP_379090064.1">
    <property type="nucleotide sequence ID" value="NZ_JBHTJO010000001.1"/>
</dbReference>
<organism evidence="9 10">
    <name type="scientific">Methyloligella solikamskensis</name>
    <dbReference type="NCBI Taxonomy" id="1177756"/>
    <lineage>
        <taxon>Bacteria</taxon>
        <taxon>Pseudomonadati</taxon>
        <taxon>Pseudomonadota</taxon>
        <taxon>Alphaproteobacteria</taxon>
        <taxon>Hyphomicrobiales</taxon>
        <taxon>Hyphomicrobiaceae</taxon>
        <taxon>Methyloligella</taxon>
    </lineage>
</organism>
<keyword evidence="10" id="KW-1185">Reference proteome</keyword>
<evidence type="ECO:0000256" key="1">
    <source>
        <dbReference type="ARBA" id="ARBA00010398"/>
    </source>
</evidence>
<evidence type="ECO:0000256" key="2">
    <source>
        <dbReference type="ARBA" id="ARBA00022603"/>
    </source>
</evidence>
<gene>
    <name evidence="9" type="ORF">ACFQ2F_11775</name>
</gene>
<proteinExistence type="inferred from homology"/>
<evidence type="ECO:0000256" key="4">
    <source>
        <dbReference type="ARBA" id="ARBA00022691"/>
    </source>
</evidence>
<dbReference type="Gene3D" id="3.20.20.330">
    <property type="entry name" value="Homocysteine-binding-like domain"/>
    <property type="match status" value="1"/>
</dbReference>
<dbReference type="InterPro" id="IPR003726">
    <property type="entry name" value="HCY_dom"/>
</dbReference>
<keyword evidence="3 7" id="KW-0808">Transferase</keyword>
<dbReference type="InterPro" id="IPR050554">
    <property type="entry name" value="Met_Synthase/Corrinoid"/>
</dbReference>
<keyword evidence="7" id="KW-0862">Zinc</keyword>
<comment type="caution">
    <text evidence="9">The sequence shown here is derived from an EMBL/GenBank/DDBJ whole genome shotgun (WGS) entry which is preliminary data.</text>
</comment>
<feature type="binding site" evidence="7">
    <location>
        <position position="249"/>
    </location>
    <ligand>
        <name>Zn(2+)</name>
        <dbReference type="ChEBI" id="CHEBI:29105"/>
    </ligand>
</feature>
<evidence type="ECO:0000313" key="10">
    <source>
        <dbReference type="Proteomes" id="UP001597102"/>
    </source>
</evidence>
<comment type="similarity">
    <text evidence="1">Belongs to the vitamin-B12 dependent methionine synthase family.</text>
</comment>
<dbReference type="SUPFAM" id="SSF82282">
    <property type="entry name" value="Homocysteine S-methyltransferase"/>
    <property type="match status" value="1"/>
</dbReference>
<keyword evidence="2 7" id="KW-0489">Methyltransferase</keyword>